<comment type="similarity">
    <text evidence="1">Belongs to the universal stress protein A family.</text>
</comment>
<dbReference type="Pfam" id="PF00582">
    <property type="entry name" value="Usp"/>
    <property type="match status" value="1"/>
</dbReference>
<dbReference type="OrthoDB" id="9804721at2"/>
<dbReference type="Gene3D" id="3.40.50.12370">
    <property type="match status" value="1"/>
</dbReference>
<organism evidence="3 4">
    <name type="scientific">Pararhodobacter aggregans</name>
    <dbReference type="NCBI Taxonomy" id="404875"/>
    <lineage>
        <taxon>Bacteria</taxon>
        <taxon>Pseudomonadati</taxon>
        <taxon>Pseudomonadota</taxon>
        <taxon>Alphaproteobacteria</taxon>
        <taxon>Rhodobacterales</taxon>
        <taxon>Paracoccaceae</taxon>
        <taxon>Pararhodobacter</taxon>
    </lineage>
</organism>
<reference evidence="3 4" key="1">
    <citation type="journal article" date="2011" name="Syst. Appl. Microbiol.">
        <title>Defluviimonas denitrificans gen. nov., sp. nov., and Pararhodobacter aggregans gen. nov., sp. nov., non-phototrophic Rhodobacteraceae from the biofilter of a marine aquaculture.</title>
        <authorList>
            <person name="Foesel B.U."/>
            <person name="Drake H.L."/>
            <person name="Schramm A."/>
        </authorList>
    </citation>
    <scope>NUCLEOTIDE SEQUENCE [LARGE SCALE GENOMIC DNA]</scope>
    <source>
        <strain evidence="3 4">D1-19</strain>
    </source>
</reference>
<dbReference type="PANTHER" id="PTHR46268">
    <property type="entry name" value="STRESS RESPONSE PROTEIN NHAX"/>
    <property type="match status" value="1"/>
</dbReference>
<dbReference type="InterPro" id="IPR006016">
    <property type="entry name" value="UspA"/>
</dbReference>
<evidence type="ECO:0000313" key="4">
    <source>
        <dbReference type="Proteomes" id="UP000244810"/>
    </source>
</evidence>
<accession>A0A2T7UNX6</accession>
<evidence type="ECO:0000259" key="2">
    <source>
        <dbReference type="Pfam" id="PF00582"/>
    </source>
</evidence>
<dbReference type="EMBL" id="QDDR01000009">
    <property type="protein sequence ID" value="PVE46367.1"/>
    <property type="molecule type" value="Genomic_DNA"/>
</dbReference>
<protein>
    <submittedName>
        <fullName evidence="3">Universal stress protein</fullName>
    </submittedName>
</protein>
<name>A0A2T7UNX6_9RHOB</name>
<comment type="caution">
    <text evidence="3">The sequence shown here is derived from an EMBL/GenBank/DDBJ whole genome shotgun (WGS) entry which is preliminary data.</text>
</comment>
<proteinExistence type="inferred from homology"/>
<dbReference type="Proteomes" id="UP000244810">
    <property type="component" value="Unassembled WGS sequence"/>
</dbReference>
<dbReference type="CDD" id="cd00293">
    <property type="entry name" value="USP-like"/>
    <property type="match status" value="1"/>
</dbReference>
<dbReference type="RefSeq" id="WP_107753338.1">
    <property type="nucleotide sequence ID" value="NZ_QBKF01000009.1"/>
</dbReference>
<feature type="domain" description="UspA" evidence="2">
    <location>
        <begin position="157"/>
        <end position="276"/>
    </location>
</feature>
<evidence type="ECO:0000313" key="3">
    <source>
        <dbReference type="EMBL" id="PVE46367.1"/>
    </source>
</evidence>
<evidence type="ECO:0000256" key="1">
    <source>
        <dbReference type="ARBA" id="ARBA00008791"/>
    </source>
</evidence>
<sequence length="279" mass="29720">MAYKSILTFVASESELSATLPAAMEIAAKNDAHLTATLMGVDMTPAGGFYMGASPIMLQETLERAQQDAEALEGQARRILDGNVLRWGVDSAVAQFGGLPSLVGLRARFCDLVVQTGPYAEGAGATQEAVIEAALFEGQAPVLVLPQGKLVKDFGRSVMIAWNQSNEALSAVRRALPLLQAAESVQVVVVDPPVHSPERSDPGGMLTQMLARHGVRAEVSVLAKTLPRVSDVLMRHMEDIDASVLVMGAYGHSRLREAILGGATRNVLENARRAVFLAH</sequence>
<keyword evidence="4" id="KW-1185">Reference proteome</keyword>
<gene>
    <name evidence="3" type="ORF">DDE23_17155</name>
</gene>
<dbReference type="AlphaFoldDB" id="A0A2T7UNX6"/>
<dbReference type="PANTHER" id="PTHR46268:SF15">
    <property type="entry name" value="UNIVERSAL STRESS PROTEIN HP_0031"/>
    <property type="match status" value="1"/>
</dbReference>
<dbReference type="SUPFAM" id="SSF52402">
    <property type="entry name" value="Adenine nucleotide alpha hydrolases-like"/>
    <property type="match status" value="1"/>
</dbReference>